<dbReference type="OrthoDB" id="3598281at2759"/>
<evidence type="ECO:0000256" key="1">
    <source>
        <dbReference type="SAM" id="MobiDB-lite"/>
    </source>
</evidence>
<dbReference type="InterPro" id="IPR045063">
    <property type="entry name" value="Dynamin_N"/>
</dbReference>
<evidence type="ECO:0000259" key="2">
    <source>
        <dbReference type="Pfam" id="PF00350"/>
    </source>
</evidence>
<dbReference type="EMBL" id="MU006780">
    <property type="protein sequence ID" value="KAF2643057.1"/>
    <property type="molecule type" value="Genomic_DNA"/>
</dbReference>
<feature type="region of interest" description="Disordered" evidence="1">
    <location>
        <begin position="862"/>
        <end position="890"/>
    </location>
</feature>
<feature type="compositionally biased region" description="Basic and acidic residues" evidence="1">
    <location>
        <begin position="879"/>
        <end position="890"/>
    </location>
</feature>
<sequence length="928" mass="106240">MDDPLAVLSFAEFKAQHVATEEKRGSTRPKCTPAYDPSSEPLPKHAWYDLDRSGKGQEINDIVDMATDVTATARPEDKELISLRKMGNEVRGIDIVAHSEVAIVGQQGMGKSLLINALTNRRHFSKTSARGGACTASAIKYRHKSGASDTEETYDALVQFMDEESLKEVIAEHGRRYHHFVFGEADPDYYYEEQRASQTAEEFLHLLFNTKYDPKAKKILKGLLTPEGIMGGKYLSACLDMARTRIEETYPDKNGVLTFEGMHHESLMAEVEQYIADFKDLPTLWPIVDNVTILMGSSLARNGVCLVDLPGLGDLNQSRTAATNAIRRKAGFEIIVAKSERVTTEEVVDQQIQQSIKAHGAKNTILVLTKIDEYFLDSNSVETEIESSKSGPFPLIKRYLRKVDKEIEDLEDDNGEDADKQIQLLEAYHVHLMQVAQYAFIHKRARDMEKEMRNKYLSEDPNPIQVFSVSASMYLDWLKVRQKERPFLSPEMTGIPALRKFLLGLSAETNYQEYRNHVFLKLPRFLGKLRRVAHDENKDGAYAVIRPRFQELVANLENHLQASFEEFRKEGISPVWTDSSEKGNRLENIVSIVKEWGDGTRWNTYNKVLREKGMVRKTTAQKYVLPGKNFGSINWNEDISIEILPDMKDWKRMMNLYVSEFAYQVDRATQRICEDIVASITNSSLTQELKNIALKEWSECQERVFAHTKDFDDVLRNAIKLTYQYATTETDIRCMVAKANWGAYDIIEQQNRVMDWYSIQRRLMISMMCEPDDQARTLLDRIDKAVKITTKKNLKAAFAPFLDELIKEVNLFDDHIADRVPVDYDLRDGDAILRRALRGVLPALEQRVGTLQRDFKERMVDRSEKVDERVDAGSNGKTDGSEKDKGKEAIVEDWVGAHVYEHDDDERHVKRLKVEDPDEEEVVKRLCG</sequence>
<feature type="compositionally biased region" description="Basic and acidic residues" evidence="1">
    <location>
        <begin position="862"/>
        <end position="871"/>
    </location>
</feature>
<dbReference type="Gene3D" id="3.40.50.300">
    <property type="entry name" value="P-loop containing nucleotide triphosphate hydrolases"/>
    <property type="match status" value="2"/>
</dbReference>
<protein>
    <recommendedName>
        <fullName evidence="2">Dynamin N-terminal domain-containing protein</fullName>
    </recommendedName>
</protein>
<accession>A0A6A6S729</accession>
<dbReference type="InterPro" id="IPR027417">
    <property type="entry name" value="P-loop_NTPase"/>
</dbReference>
<organism evidence="3 4">
    <name type="scientific">Massarina eburnea CBS 473.64</name>
    <dbReference type="NCBI Taxonomy" id="1395130"/>
    <lineage>
        <taxon>Eukaryota</taxon>
        <taxon>Fungi</taxon>
        <taxon>Dikarya</taxon>
        <taxon>Ascomycota</taxon>
        <taxon>Pezizomycotina</taxon>
        <taxon>Dothideomycetes</taxon>
        <taxon>Pleosporomycetidae</taxon>
        <taxon>Pleosporales</taxon>
        <taxon>Massarineae</taxon>
        <taxon>Massarinaceae</taxon>
        <taxon>Massarina</taxon>
    </lineage>
</organism>
<dbReference type="PANTHER" id="PTHR36681">
    <property type="entry name" value="NUCLEAR GTPASE, GERMINAL CENTER-ASSOCIATED, TANDEM DUPLICATE 3"/>
    <property type="match status" value="1"/>
</dbReference>
<dbReference type="AlphaFoldDB" id="A0A6A6S729"/>
<evidence type="ECO:0000313" key="3">
    <source>
        <dbReference type="EMBL" id="KAF2643057.1"/>
    </source>
</evidence>
<feature type="region of interest" description="Disordered" evidence="1">
    <location>
        <begin position="20"/>
        <end position="43"/>
    </location>
</feature>
<evidence type="ECO:0000313" key="4">
    <source>
        <dbReference type="Proteomes" id="UP000799753"/>
    </source>
</evidence>
<proteinExistence type="predicted"/>
<feature type="domain" description="Dynamin N-terminal" evidence="2">
    <location>
        <begin position="101"/>
        <end position="371"/>
    </location>
</feature>
<dbReference type="Pfam" id="PF00350">
    <property type="entry name" value="Dynamin_N"/>
    <property type="match status" value="1"/>
</dbReference>
<name>A0A6A6S729_9PLEO</name>
<dbReference type="PANTHER" id="PTHR36681:SF3">
    <property type="entry name" value="NUCLEAR GTPASE, GERMINAL CENTER-ASSOCIATED, TANDEM DUPLICATE 3"/>
    <property type="match status" value="1"/>
</dbReference>
<gene>
    <name evidence="3" type="ORF">P280DRAFT_467149</name>
</gene>
<keyword evidence="4" id="KW-1185">Reference proteome</keyword>
<reference evidence="3" key="1">
    <citation type="journal article" date="2020" name="Stud. Mycol.">
        <title>101 Dothideomycetes genomes: a test case for predicting lifestyles and emergence of pathogens.</title>
        <authorList>
            <person name="Haridas S."/>
            <person name="Albert R."/>
            <person name="Binder M."/>
            <person name="Bloem J."/>
            <person name="Labutti K."/>
            <person name="Salamov A."/>
            <person name="Andreopoulos B."/>
            <person name="Baker S."/>
            <person name="Barry K."/>
            <person name="Bills G."/>
            <person name="Bluhm B."/>
            <person name="Cannon C."/>
            <person name="Castanera R."/>
            <person name="Culley D."/>
            <person name="Daum C."/>
            <person name="Ezra D."/>
            <person name="Gonzalez J."/>
            <person name="Henrissat B."/>
            <person name="Kuo A."/>
            <person name="Liang C."/>
            <person name="Lipzen A."/>
            <person name="Lutzoni F."/>
            <person name="Magnuson J."/>
            <person name="Mondo S."/>
            <person name="Nolan M."/>
            <person name="Ohm R."/>
            <person name="Pangilinan J."/>
            <person name="Park H.-J."/>
            <person name="Ramirez L."/>
            <person name="Alfaro M."/>
            <person name="Sun H."/>
            <person name="Tritt A."/>
            <person name="Yoshinaga Y."/>
            <person name="Zwiers L.-H."/>
            <person name="Turgeon B."/>
            <person name="Goodwin S."/>
            <person name="Spatafora J."/>
            <person name="Crous P."/>
            <person name="Grigoriev I."/>
        </authorList>
    </citation>
    <scope>NUCLEOTIDE SEQUENCE</scope>
    <source>
        <strain evidence="3">CBS 473.64</strain>
    </source>
</reference>
<dbReference type="SUPFAM" id="SSF52540">
    <property type="entry name" value="P-loop containing nucleoside triphosphate hydrolases"/>
    <property type="match status" value="1"/>
</dbReference>
<dbReference type="Proteomes" id="UP000799753">
    <property type="component" value="Unassembled WGS sequence"/>
</dbReference>